<dbReference type="Proteomes" id="UP001597135">
    <property type="component" value="Unassembled WGS sequence"/>
</dbReference>
<evidence type="ECO:0000313" key="6">
    <source>
        <dbReference type="EMBL" id="MFD1342040.1"/>
    </source>
</evidence>
<evidence type="ECO:0000256" key="4">
    <source>
        <dbReference type="RuleBase" id="RU362063"/>
    </source>
</evidence>
<keyword evidence="2 4" id="KW-0732">Signal</keyword>
<dbReference type="EMBL" id="JBHTMU010000008">
    <property type="protein sequence ID" value="MFD1342040.1"/>
    <property type="molecule type" value="Genomic_DNA"/>
</dbReference>
<feature type="signal peptide" evidence="4">
    <location>
        <begin position="1"/>
        <end position="19"/>
    </location>
</feature>
<dbReference type="PANTHER" id="PTHR36307">
    <property type="entry name" value="FLAGELLA BASAL BODY P-RING FORMATION PROTEIN FLGA"/>
    <property type="match status" value="1"/>
</dbReference>
<evidence type="ECO:0000256" key="2">
    <source>
        <dbReference type="ARBA" id="ARBA00022729"/>
    </source>
</evidence>
<reference evidence="7" key="1">
    <citation type="journal article" date="2019" name="Int. J. Syst. Evol. Microbiol.">
        <title>The Global Catalogue of Microorganisms (GCM) 10K type strain sequencing project: providing services to taxonomists for standard genome sequencing and annotation.</title>
        <authorList>
            <consortium name="The Broad Institute Genomics Platform"/>
            <consortium name="The Broad Institute Genome Sequencing Center for Infectious Disease"/>
            <person name="Wu L."/>
            <person name="Ma J."/>
        </authorList>
    </citation>
    <scope>NUCLEOTIDE SEQUENCE [LARGE SCALE GENOMIC DNA]</scope>
    <source>
        <strain evidence="7">CCUG 62953</strain>
    </source>
</reference>
<comment type="function">
    <text evidence="4">Involved in the assembly process of the P-ring formation. It may associate with FlgF on the rod constituting a structure essential for the P-ring assembly or may act as a modulator protein for the P-ring assembly.</text>
</comment>
<dbReference type="PANTHER" id="PTHR36307:SF1">
    <property type="entry name" value="FLAGELLA BASAL BODY P-RING FORMATION PROTEIN FLGA"/>
    <property type="match status" value="1"/>
</dbReference>
<feature type="chain" id="PRO_5044983723" description="Flagella basal body P-ring formation protein FlgA" evidence="4">
    <location>
        <begin position="20"/>
        <end position="218"/>
    </location>
</feature>
<organism evidence="6 7">
    <name type="scientific">Litorisediminicola beolgyonensis</name>
    <dbReference type="NCBI Taxonomy" id="1173614"/>
    <lineage>
        <taxon>Bacteria</taxon>
        <taxon>Pseudomonadati</taxon>
        <taxon>Pseudomonadota</taxon>
        <taxon>Alphaproteobacteria</taxon>
        <taxon>Rhodobacterales</taxon>
        <taxon>Paracoccaceae</taxon>
        <taxon>Litorisediminicola</taxon>
    </lineage>
</organism>
<dbReference type="InterPro" id="IPR017585">
    <property type="entry name" value="SAF_FlgA"/>
</dbReference>
<dbReference type="NCBIfam" id="TIGR03170">
    <property type="entry name" value="flgA_cterm"/>
    <property type="match status" value="1"/>
</dbReference>
<dbReference type="SMART" id="SM00858">
    <property type="entry name" value="SAF"/>
    <property type="match status" value="1"/>
</dbReference>
<dbReference type="Pfam" id="PF13144">
    <property type="entry name" value="ChapFlgA"/>
    <property type="match status" value="1"/>
</dbReference>
<dbReference type="Gene3D" id="2.30.30.760">
    <property type="match status" value="1"/>
</dbReference>
<accession>A0ABW3ZH29</accession>
<keyword evidence="6" id="KW-0966">Cell projection</keyword>
<sequence>MIRACLLAALWLTPGIAGAAPLAELIEEKTRATLGLRVPDTAAIRVAFTAKPVDEAMVLSAFWMDEGTGQFLANAVTEAGGVHRIGGVAVVSVPVTVPTRSIMPGEIIGAGDLESVDLPLGRIGAFTLSDPESLIGKEVKSLLTAGRPVMAQAVQEPLVIARGAEVSIRFSDGQLSLSAPGRALRDAHVGQEVKVVNIATNATVIGVATATGDVEIPR</sequence>
<dbReference type="CDD" id="cd11614">
    <property type="entry name" value="SAF_CpaB_FlgA_like"/>
    <property type="match status" value="1"/>
</dbReference>
<keyword evidence="7" id="KW-1185">Reference proteome</keyword>
<proteinExistence type="inferred from homology"/>
<evidence type="ECO:0000259" key="5">
    <source>
        <dbReference type="SMART" id="SM00858"/>
    </source>
</evidence>
<keyword evidence="4" id="KW-1005">Bacterial flagellum biogenesis</keyword>
<comment type="similarity">
    <text evidence="4">Belongs to the FlgA family.</text>
</comment>
<keyword evidence="3 4" id="KW-0574">Periplasm</keyword>
<evidence type="ECO:0000256" key="3">
    <source>
        <dbReference type="ARBA" id="ARBA00022764"/>
    </source>
</evidence>
<feature type="domain" description="SAF" evidence="5">
    <location>
        <begin position="93"/>
        <end position="155"/>
    </location>
</feature>
<keyword evidence="6" id="KW-0282">Flagellum</keyword>
<keyword evidence="6" id="KW-0969">Cilium</keyword>
<dbReference type="Gene3D" id="3.90.1210.10">
    <property type="entry name" value="Antifreeze-like/N-acetylneuraminic acid synthase C-terminal domain"/>
    <property type="match status" value="1"/>
</dbReference>
<name>A0ABW3ZH29_9RHOB</name>
<evidence type="ECO:0000313" key="7">
    <source>
        <dbReference type="Proteomes" id="UP001597135"/>
    </source>
</evidence>
<gene>
    <name evidence="6" type="primary">flgA</name>
    <name evidence="6" type="ORF">ACFQ4E_06390</name>
</gene>
<dbReference type="InterPro" id="IPR013974">
    <property type="entry name" value="SAF"/>
</dbReference>
<comment type="subcellular location">
    <subcellularLocation>
        <location evidence="1 4">Periplasm</location>
    </subcellularLocation>
</comment>
<comment type="caution">
    <text evidence="6">The sequence shown here is derived from an EMBL/GenBank/DDBJ whole genome shotgun (WGS) entry which is preliminary data.</text>
</comment>
<evidence type="ECO:0000256" key="1">
    <source>
        <dbReference type="ARBA" id="ARBA00004418"/>
    </source>
</evidence>
<protein>
    <recommendedName>
        <fullName evidence="4">Flagella basal body P-ring formation protein FlgA</fullName>
    </recommendedName>
</protein>
<dbReference type="RefSeq" id="WP_386802106.1">
    <property type="nucleotide sequence ID" value="NZ_JBHTMU010000008.1"/>
</dbReference>
<dbReference type="InterPro" id="IPR039246">
    <property type="entry name" value="Flagellar_FlgA"/>
</dbReference>